<dbReference type="InterPro" id="IPR020846">
    <property type="entry name" value="MFS_dom"/>
</dbReference>
<dbReference type="SUPFAM" id="SSF103473">
    <property type="entry name" value="MFS general substrate transporter"/>
    <property type="match status" value="1"/>
</dbReference>
<feature type="transmembrane region" description="Helical" evidence="6">
    <location>
        <begin position="205"/>
        <end position="224"/>
    </location>
</feature>
<evidence type="ECO:0000313" key="8">
    <source>
        <dbReference type="EMBL" id="SCZ98207.1"/>
    </source>
</evidence>
<keyword evidence="9" id="KW-1185">Reference proteome</keyword>
<evidence type="ECO:0000256" key="4">
    <source>
        <dbReference type="ARBA" id="ARBA00022989"/>
    </source>
</evidence>
<feature type="transmembrane region" description="Helical" evidence="6">
    <location>
        <begin position="236"/>
        <end position="255"/>
    </location>
</feature>
<dbReference type="InterPro" id="IPR036259">
    <property type="entry name" value="MFS_trans_sf"/>
</dbReference>
<evidence type="ECO:0000256" key="5">
    <source>
        <dbReference type="ARBA" id="ARBA00023136"/>
    </source>
</evidence>
<dbReference type="EMBL" id="FMWP01000095">
    <property type="protein sequence ID" value="SCZ98207.1"/>
    <property type="molecule type" value="Genomic_DNA"/>
</dbReference>
<feature type="transmembrane region" description="Helical" evidence="6">
    <location>
        <begin position="387"/>
        <end position="407"/>
    </location>
</feature>
<dbReference type="InterPro" id="IPR005829">
    <property type="entry name" value="Sugar_transporter_CS"/>
</dbReference>
<evidence type="ECO:0000256" key="6">
    <source>
        <dbReference type="SAM" id="Phobius"/>
    </source>
</evidence>
<proteinExistence type="inferred from homology"/>
<feature type="transmembrane region" description="Helical" evidence="6">
    <location>
        <begin position="454"/>
        <end position="477"/>
    </location>
</feature>
<dbReference type="GO" id="GO:0005351">
    <property type="term" value="F:carbohydrate:proton symporter activity"/>
    <property type="evidence" value="ECO:0007669"/>
    <property type="project" value="TreeGrafter"/>
</dbReference>
<dbReference type="PANTHER" id="PTHR48022:SF68">
    <property type="entry name" value="MAJOR FACILITATOR SUPERFAMILY (MFS) PROFILE DOMAIN-CONTAINING PROTEIN-RELATED"/>
    <property type="match status" value="1"/>
</dbReference>
<reference evidence="9" key="1">
    <citation type="submission" date="2016-10" db="EMBL/GenBank/DDBJ databases">
        <authorList>
            <person name="Jeantristanb JTB J.-T."/>
            <person name="Ricardo R."/>
        </authorList>
    </citation>
    <scope>NUCLEOTIDE SEQUENCE [LARGE SCALE GENOMIC DNA]</scope>
</reference>
<accession>A0A2X0N9V5</accession>
<dbReference type="PROSITE" id="PS00217">
    <property type="entry name" value="SUGAR_TRANSPORT_2"/>
    <property type="match status" value="1"/>
</dbReference>
<evidence type="ECO:0000259" key="7">
    <source>
        <dbReference type="PROSITE" id="PS50850"/>
    </source>
</evidence>
<feature type="transmembrane region" description="Helical" evidence="6">
    <location>
        <begin position="171"/>
        <end position="193"/>
    </location>
</feature>
<dbReference type="PANTHER" id="PTHR48022">
    <property type="entry name" value="PLASTIDIC GLUCOSE TRANSPORTER 4"/>
    <property type="match status" value="1"/>
</dbReference>
<evidence type="ECO:0000256" key="2">
    <source>
        <dbReference type="ARBA" id="ARBA00010992"/>
    </source>
</evidence>
<protein>
    <submittedName>
        <fullName evidence="8">BZ3500_MvSof-1268-A1-R1_Chr3-2g06221 protein</fullName>
    </submittedName>
</protein>
<comment type="subcellular location">
    <subcellularLocation>
        <location evidence="1">Membrane</location>
        <topology evidence="1">Multi-pass membrane protein</topology>
    </subcellularLocation>
</comment>
<feature type="transmembrane region" description="Helical" evidence="6">
    <location>
        <begin position="489"/>
        <end position="506"/>
    </location>
</feature>
<dbReference type="Gene3D" id="1.20.1250.20">
    <property type="entry name" value="MFS general substrate transporter like domains"/>
    <property type="match status" value="1"/>
</dbReference>
<sequence>MSDSKEERAEHVEHVDHYSATRKSALDSLTIPQAFKAYKVAAMYATIAAFSAMCDGYQSRSSPNLFTLHRSHDRGFQVNLNGSIIANKGFIRQFGTVFTKSATTGTITTSLNPKYVSVWGGMQSVGQVIGMTSSSFVSDYLGRKNALYIIWVVMCASVIVECVAKNWSHWLGAKILAGVGVGAMQATLPPYIAEIAPTQLRGALVNAYSAWFVVGQILAPTILQQENKRHPLIFRPAIYSQWAFLGVLIVLWAIIPESPWWHAGKGNEERGKATLRRLNGSVPGYDVNAEWDIMKATIEHERIAAEKLKTGSFVNIFYGTNGWRTLIACWPKCCQQLTGLSLVNSYATYFFQLAGNKDPFRVTVIFACTQIASVILVSLYTDTGRRTATWVGYAITSLSVLAIGIIGTQAYTSAPLGSLLIFFACSAIFFNTVSGAIGYVYLAETPTQHWRARTAGFGAAVGACFGVCFSFSVPIMLKGAPKWGVKTGFFFGITGTIATIIAYFILPECAQRTTAEIDEMFEKKVAPRDFAKFDTDVQKAWRSDQVAAARGEKTEVRHEQ</sequence>
<keyword evidence="4 6" id="KW-1133">Transmembrane helix</keyword>
<gene>
    <name evidence="8" type="ORF">BZ3500_MVSOF-1268-A1-R1_CHR3-2G06221</name>
</gene>
<dbReference type="PROSITE" id="PS50850">
    <property type="entry name" value="MFS"/>
    <property type="match status" value="1"/>
</dbReference>
<name>A0A2X0N9V5_9BASI</name>
<dbReference type="InterPro" id="IPR050360">
    <property type="entry name" value="MFS_Sugar_Transporters"/>
</dbReference>
<feature type="transmembrane region" description="Helical" evidence="6">
    <location>
        <begin position="419"/>
        <end position="442"/>
    </location>
</feature>
<dbReference type="InterPro" id="IPR005828">
    <property type="entry name" value="MFS_sugar_transport-like"/>
</dbReference>
<dbReference type="AlphaFoldDB" id="A0A2X0N9V5"/>
<keyword evidence="3 6" id="KW-0812">Transmembrane</keyword>
<organism evidence="8 9">
    <name type="scientific">Microbotryum saponariae</name>
    <dbReference type="NCBI Taxonomy" id="289078"/>
    <lineage>
        <taxon>Eukaryota</taxon>
        <taxon>Fungi</taxon>
        <taxon>Dikarya</taxon>
        <taxon>Basidiomycota</taxon>
        <taxon>Pucciniomycotina</taxon>
        <taxon>Microbotryomycetes</taxon>
        <taxon>Microbotryales</taxon>
        <taxon>Microbotryaceae</taxon>
        <taxon>Microbotryum</taxon>
    </lineage>
</organism>
<keyword evidence="5 6" id="KW-0472">Membrane</keyword>
<feature type="transmembrane region" description="Helical" evidence="6">
    <location>
        <begin position="146"/>
        <end position="164"/>
    </location>
</feature>
<dbReference type="Pfam" id="PF00083">
    <property type="entry name" value="Sugar_tr"/>
    <property type="match status" value="1"/>
</dbReference>
<evidence type="ECO:0000256" key="1">
    <source>
        <dbReference type="ARBA" id="ARBA00004141"/>
    </source>
</evidence>
<dbReference type="OrthoDB" id="2534855at2759"/>
<comment type="similarity">
    <text evidence="2">Belongs to the major facilitator superfamily. Sugar transporter (TC 2.A.1.1) family.</text>
</comment>
<evidence type="ECO:0000313" key="9">
    <source>
        <dbReference type="Proteomes" id="UP000249723"/>
    </source>
</evidence>
<dbReference type="STRING" id="289078.A0A2X0N9V5"/>
<dbReference type="GO" id="GO:0016020">
    <property type="term" value="C:membrane"/>
    <property type="evidence" value="ECO:0007669"/>
    <property type="project" value="UniProtKB-SubCell"/>
</dbReference>
<feature type="transmembrane region" description="Helical" evidence="6">
    <location>
        <begin position="360"/>
        <end position="380"/>
    </location>
</feature>
<feature type="domain" description="Major facilitator superfamily (MFS) profile" evidence="7">
    <location>
        <begin position="44"/>
        <end position="510"/>
    </location>
</feature>
<evidence type="ECO:0000256" key="3">
    <source>
        <dbReference type="ARBA" id="ARBA00022692"/>
    </source>
</evidence>
<dbReference type="Proteomes" id="UP000249723">
    <property type="component" value="Unassembled WGS sequence"/>
</dbReference>